<evidence type="ECO:0000256" key="4">
    <source>
        <dbReference type="SAM" id="MobiDB-lite"/>
    </source>
</evidence>
<evidence type="ECO:0000256" key="3">
    <source>
        <dbReference type="ARBA" id="ARBA00022833"/>
    </source>
</evidence>
<keyword evidence="7" id="KW-1185">Reference proteome</keyword>
<evidence type="ECO:0000259" key="5">
    <source>
        <dbReference type="PROSITE" id="PS01357"/>
    </source>
</evidence>
<dbReference type="InterPro" id="IPR043145">
    <property type="entry name" value="Znf_ZZ_sf"/>
</dbReference>
<dbReference type="Proteomes" id="UP000284702">
    <property type="component" value="Unassembled WGS sequence"/>
</dbReference>
<dbReference type="AlphaFoldDB" id="A0A3R7WGI6"/>
<name>A0A3R7WGI6_APHAT</name>
<keyword evidence="1" id="KW-0479">Metal-binding</keyword>
<dbReference type="CDD" id="cd00121">
    <property type="entry name" value="MATH"/>
    <property type="match status" value="1"/>
</dbReference>
<feature type="domain" description="ZZ-type" evidence="5">
    <location>
        <begin position="510"/>
        <end position="537"/>
    </location>
</feature>
<dbReference type="CDD" id="cd02249">
    <property type="entry name" value="ZZ"/>
    <property type="match status" value="1"/>
</dbReference>
<evidence type="ECO:0000313" key="6">
    <source>
        <dbReference type="EMBL" id="RQM21529.1"/>
    </source>
</evidence>
<dbReference type="VEuPathDB" id="FungiDB:H257_07842"/>
<evidence type="ECO:0000256" key="2">
    <source>
        <dbReference type="ARBA" id="ARBA00022771"/>
    </source>
</evidence>
<evidence type="ECO:0000256" key="1">
    <source>
        <dbReference type="ARBA" id="ARBA00022723"/>
    </source>
</evidence>
<dbReference type="InterPro" id="IPR000433">
    <property type="entry name" value="Znf_ZZ"/>
</dbReference>
<comment type="caution">
    <text evidence="6">The sequence shown here is derived from an EMBL/GenBank/DDBJ whole genome shotgun (WGS) entry which is preliminary data.</text>
</comment>
<gene>
    <name evidence="6" type="ORF">B5M09_011715</name>
</gene>
<dbReference type="SMART" id="SM00291">
    <property type="entry name" value="ZnF_ZZ"/>
    <property type="match status" value="1"/>
</dbReference>
<proteinExistence type="predicted"/>
<dbReference type="Gene3D" id="3.30.60.90">
    <property type="match status" value="1"/>
</dbReference>
<sequence length="555" mass="61571">MFVESVSTNLWILSNGGDFEKINQMVNTHVHVVIPPSRQDNQQQQQHSPSSVKAASVHPATDALPEDDSHAAMHGATFTASQSKLPKLFDSNNHNFGDDDLMGDASVCTPPQVQLPGDMVRAILGFVDGASLKCQTAECEVLIPHFKATGYQGPDRIVSDTFCIDGHSFCLWIFPRGNPNEAEYFDRALSVYLWHSSLNDNKFDQALYNWGVHSLGDLTSFQPSGFVFPDRSLHVAARVRVMAMTIRVHLEAGFLSHQGLGLGPPMLTLDVPFCATLADLMAALAGALPLLDLRECRVQAKRPRKCLSTLAAATMPLFGNLLCDGTDIDAYSTADVFVDPAGLDSFVFLKVLERSGVLRFVGRLQLSAYPTPHDMVAYMATAFPRVAGWRYVREECAPQLMSPLSPSDRLQPSDVVIFVAATNTPSNDDADHWMTHVRHGLNQYLERRYDHARSLLANELHHMTLHDVETIGDMLDVPRFRVHSVFAKCREDARRTLSYIMEGRHLGFICDSCGETDFGGARYNCTVCSDYDLCHRCYGTSNVFVCLCMLMERSS</sequence>
<dbReference type="SUPFAM" id="SSF57850">
    <property type="entry name" value="RING/U-box"/>
    <property type="match status" value="1"/>
</dbReference>
<protein>
    <recommendedName>
        <fullName evidence="5">ZZ-type domain-containing protein</fullName>
    </recommendedName>
</protein>
<keyword evidence="3" id="KW-0862">Zinc</keyword>
<feature type="compositionally biased region" description="Low complexity" evidence="4">
    <location>
        <begin position="38"/>
        <end position="51"/>
    </location>
</feature>
<dbReference type="SUPFAM" id="SSF49599">
    <property type="entry name" value="TRAF domain-like"/>
    <property type="match status" value="1"/>
</dbReference>
<reference evidence="6" key="1">
    <citation type="submission" date="2018-07" db="EMBL/GenBank/DDBJ databases">
        <title>Annotation of Aphanomyces astaci genome assembly.</title>
        <authorList>
            <person name="Studholme D.J."/>
        </authorList>
    </citation>
    <scope>NUCLEOTIDE SEQUENCE [LARGE SCALE GENOMIC DNA]</scope>
    <source>
        <strain evidence="6">Pc</strain>
    </source>
</reference>
<dbReference type="Pfam" id="PF00569">
    <property type="entry name" value="ZZ"/>
    <property type="match status" value="1"/>
</dbReference>
<dbReference type="InterPro" id="IPR002083">
    <property type="entry name" value="MATH/TRAF_dom"/>
</dbReference>
<dbReference type="GO" id="GO:0008270">
    <property type="term" value="F:zinc ion binding"/>
    <property type="evidence" value="ECO:0007669"/>
    <property type="project" value="UniProtKB-KW"/>
</dbReference>
<organism evidence="6 7">
    <name type="scientific">Aphanomyces astaci</name>
    <name type="common">Crayfish plague agent</name>
    <dbReference type="NCBI Taxonomy" id="112090"/>
    <lineage>
        <taxon>Eukaryota</taxon>
        <taxon>Sar</taxon>
        <taxon>Stramenopiles</taxon>
        <taxon>Oomycota</taxon>
        <taxon>Saprolegniomycetes</taxon>
        <taxon>Saprolegniales</taxon>
        <taxon>Verrucalvaceae</taxon>
        <taxon>Aphanomyces</taxon>
    </lineage>
</organism>
<accession>A0A3R7WGI6</accession>
<feature type="region of interest" description="Disordered" evidence="4">
    <location>
        <begin position="38"/>
        <end position="68"/>
    </location>
</feature>
<dbReference type="PROSITE" id="PS01357">
    <property type="entry name" value="ZF_ZZ_1"/>
    <property type="match status" value="1"/>
</dbReference>
<evidence type="ECO:0000313" key="7">
    <source>
        <dbReference type="Proteomes" id="UP000284702"/>
    </source>
</evidence>
<keyword evidence="2" id="KW-0863">Zinc-finger</keyword>
<dbReference type="EMBL" id="MZMZ02003487">
    <property type="protein sequence ID" value="RQM21529.1"/>
    <property type="molecule type" value="Genomic_DNA"/>
</dbReference>